<evidence type="ECO:0000256" key="3">
    <source>
        <dbReference type="ARBA" id="ARBA00022448"/>
    </source>
</evidence>
<accession>A0AAJ0Y8M9</accession>
<dbReference type="FunFam" id="2.60.40.2610:FF:000001">
    <property type="entry name" value="Outer membrane fimbrial usher protein"/>
    <property type="match status" value="1"/>
</dbReference>
<dbReference type="GO" id="GO:0015473">
    <property type="term" value="F:fimbrial usher porin activity"/>
    <property type="evidence" value="ECO:0007669"/>
    <property type="project" value="InterPro"/>
</dbReference>
<gene>
    <name evidence="12" type="ORF">AM402_10985</name>
</gene>
<dbReference type="InterPro" id="IPR043142">
    <property type="entry name" value="PapC-like_C_sf"/>
</dbReference>
<name>A0AAJ0Y8M9_PROMI</name>
<dbReference type="SUPFAM" id="SSF141729">
    <property type="entry name" value="FimD N-terminal domain-like"/>
    <property type="match status" value="1"/>
</dbReference>
<comment type="subcellular location">
    <subcellularLocation>
        <location evidence="1">Cell outer membrane</location>
        <topology evidence="1">Multi-pass membrane protein</topology>
    </subcellularLocation>
</comment>
<dbReference type="InterPro" id="IPR025949">
    <property type="entry name" value="PapC-like_C"/>
</dbReference>
<feature type="domain" description="PapC-like C-terminal" evidence="10">
    <location>
        <begin position="785"/>
        <end position="849"/>
    </location>
</feature>
<dbReference type="GO" id="GO:0009297">
    <property type="term" value="P:pilus assembly"/>
    <property type="evidence" value="ECO:0007669"/>
    <property type="project" value="InterPro"/>
</dbReference>
<reference evidence="12 13" key="1">
    <citation type="submission" date="2017-05" db="EMBL/GenBank/DDBJ databases">
        <title>Whole genome sequencing of Proteus mirabilis AR_0155.</title>
        <authorList>
            <person name="Conlan S."/>
            <person name="Thomas P.J."/>
            <person name="Mullikin J."/>
            <person name="Frank K.M."/>
            <person name="Segre J.A."/>
        </authorList>
    </citation>
    <scope>NUCLEOTIDE SEQUENCE [LARGE SCALE GENOMIC DNA]</scope>
    <source>
        <strain evidence="12 13">AR_0155</strain>
    </source>
</reference>
<evidence type="ECO:0000313" key="12">
    <source>
        <dbReference type="EMBL" id="ARX34639.1"/>
    </source>
</evidence>
<dbReference type="RefSeq" id="WP_071233842.1">
    <property type="nucleotide sequence ID" value="NZ_BGKS01000010.1"/>
</dbReference>
<dbReference type="InterPro" id="IPR000015">
    <property type="entry name" value="Fimb_usher"/>
</dbReference>
<dbReference type="GO" id="GO:0009279">
    <property type="term" value="C:cell outer membrane"/>
    <property type="evidence" value="ECO:0007669"/>
    <property type="project" value="UniProtKB-SubCell"/>
</dbReference>
<evidence type="ECO:0000256" key="7">
    <source>
        <dbReference type="ARBA" id="ARBA00022729"/>
    </source>
</evidence>
<dbReference type="Gene3D" id="3.10.20.410">
    <property type="match status" value="1"/>
</dbReference>
<comment type="similarity">
    <text evidence="2">Belongs to the fimbrial export usher family.</text>
</comment>
<evidence type="ECO:0000256" key="6">
    <source>
        <dbReference type="ARBA" id="ARBA00022692"/>
    </source>
</evidence>
<keyword evidence="4" id="KW-1134">Transmembrane beta strand</keyword>
<dbReference type="FunFam" id="2.60.40.3110:FF:000001">
    <property type="entry name" value="Putative fimbrial outer membrane usher"/>
    <property type="match status" value="1"/>
</dbReference>
<keyword evidence="8" id="KW-0472">Membrane</keyword>
<dbReference type="NCBIfam" id="NF011740">
    <property type="entry name" value="PRK15193.1"/>
    <property type="match status" value="1"/>
</dbReference>
<dbReference type="InterPro" id="IPR037224">
    <property type="entry name" value="PapC_N_sf"/>
</dbReference>
<keyword evidence="3" id="KW-0813">Transport</keyword>
<protein>
    <submittedName>
        <fullName evidence="12">Fimbrial protein FimD</fullName>
    </submittedName>
</protein>
<evidence type="ECO:0000256" key="2">
    <source>
        <dbReference type="ARBA" id="ARBA00008064"/>
    </source>
</evidence>
<evidence type="ECO:0000256" key="8">
    <source>
        <dbReference type="ARBA" id="ARBA00023136"/>
    </source>
</evidence>
<dbReference type="Pfam" id="PF13954">
    <property type="entry name" value="PapC_N"/>
    <property type="match status" value="1"/>
</dbReference>
<evidence type="ECO:0000256" key="9">
    <source>
        <dbReference type="ARBA" id="ARBA00023237"/>
    </source>
</evidence>
<evidence type="ECO:0000256" key="5">
    <source>
        <dbReference type="ARBA" id="ARBA00022558"/>
    </source>
</evidence>
<dbReference type="Gene3D" id="2.60.40.2610">
    <property type="entry name" value="Outer membrane usher protein FimD, plug domain"/>
    <property type="match status" value="1"/>
</dbReference>
<dbReference type="PANTHER" id="PTHR30451">
    <property type="entry name" value="OUTER MEMBRANE USHER PROTEIN"/>
    <property type="match status" value="1"/>
</dbReference>
<evidence type="ECO:0000256" key="1">
    <source>
        <dbReference type="ARBA" id="ARBA00004571"/>
    </source>
</evidence>
<dbReference type="PANTHER" id="PTHR30451:SF21">
    <property type="entry name" value="FIMBRIAL USHER DOMAIN-CONTAINING PROTEIN YDET-RELATED"/>
    <property type="match status" value="1"/>
</dbReference>
<dbReference type="InterPro" id="IPR042186">
    <property type="entry name" value="FimD_plug_dom"/>
</dbReference>
<dbReference type="EMBL" id="CP021694">
    <property type="protein sequence ID" value="ARX34639.1"/>
    <property type="molecule type" value="Genomic_DNA"/>
</dbReference>
<keyword evidence="5" id="KW-1029">Fimbrium biogenesis</keyword>
<keyword evidence="6" id="KW-0812">Transmembrane</keyword>
<keyword evidence="9" id="KW-0998">Cell outer membrane</keyword>
<dbReference type="Pfam" id="PF13953">
    <property type="entry name" value="PapC_C"/>
    <property type="match status" value="1"/>
</dbReference>
<dbReference type="Pfam" id="PF00577">
    <property type="entry name" value="Usher"/>
    <property type="match status" value="1"/>
</dbReference>
<feature type="domain" description="PapC N-terminal" evidence="11">
    <location>
        <begin position="29"/>
        <end position="179"/>
    </location>
</feature>
<dbReference type="Gene3D" id="2.60.40.2070">
    <property type="match status" value="1"/>
</dbReference>
<dbReference type="Proteomes" id="UP000195540">
    <property type="component" value="Chromosome"/>
</dbReference>
<proteinExistence type="inferred from homology"/>
<dbReference type="AlphaFoldDB" id="A0AAJ0Y8M9"/>
<evidence type="ECO:0000259" key="11">
    <source>
        <dbReference type="Pfam" id="PF13954"/>
    </source>
</evidence>
<evidence type="ECO:0000313" key="13">
    <source>
        <dbReference type="Proteomes" id="UP000195540"/>
    </source>
</evidence>
<evidence type="ECO:0000259" key="10">
    <source>
        <dbReference type="Pfam" id="PF13953"/>
    </source>
</evidence>
<evidence type="ECO:0000256" key="4">
    <source>
        <dbReference type="ARBA" id="ARBA00022452"/>
    </source>
</evidence>
<sequence length="867" mass="96912">MLKSKTICFNLYIFLGTCFSGVVYADSFFNPNLISNIDNEVADLSRFDKGEGQPEGMYSVEIYVNDEYVETKNLIFYESDASSDDTGLLPCIDNKTLTNFGITLTENSKKKSEEVESKDSACENILDKIENSSVKFDFEGQKLFLSIPQIMFKNNVRGFIPPEKWDNGINAFLLNYNFTGRNSKNFKDNVDNNNYFLNLNPGINLGSWRFRNESSWNYASGESKQNKWRNIRTYVQKPIIPLRAELTLGDSFSNGTIFDSLGFRGIKLESDDNMLPDSMRGFAPTIKGIANSNAIVTVKQNGFVIYQISVPPGAFEIKDLYATSSSGNLDVTIKENNGKITQFVVPYSNVPILQREGRLKYELIGGEFRSGADYQDKPNFGQLSLVYGLPYNMTLYGGSQFSNNYQAYAIGLGGNLGTFGAISADVIQANSILPNDEHKKGQSFRLLYAKSINSTGTNFQIMGYRYSTQGYYTLNEVSYKKMAGREIVTDNGIIRDEDNLSNYYNLNYSKKGRFQLNINQQITNNSSLYILGSYQNYWRTTETEQLWQLGYNANIDRINYSLSLSKLKSPGMRGDNKNVAFNISIPLNDVFNQQTVSDLHSSRNSMYAVYSMNRSDDNVWVNQVGLTGTLLEDNNLNYNIQQGYTHNGSGYSGMVYANYKGKYANIGSGYNYSNDWHEFNYSLNGGVVAHAGGITLTQPLGDTNILIKANDANNVKVENANGILTDNKGYAVLPFASTYKNNRVSLDVNSLEENIELENTIINVVPTKGALVEANFKTNIGYRAMVTLSKKDGAIIPFGAMVVDEERSVSGIVGDNGNVFISGLAPVGRLKAKWGKMADQQCIFDYQINEKSSKEKGIYFISSTCQY</sequence>
<keyword evidence="7" id="KW-0732">Signal</keyword>
<dbReference type="InterPro" id="IPR025885">
    <property type="entry name" value="PapC_N"/>
</dbReference>
<dbReference type="Gene3D" id="2.60.40.3110">
    <property type="match status" value="1"/>
</dbReference>
<organism evidence="12 13">
    <name type="scientific">Proteus mirabilis</name>
    <dbReference type="NCBI Taxonomy" id="584"/>
    <lineage>
        <taxon>Bacteria</taxon>
        <taxon>Pseudomonadati</taxon>
        <taxon>Pseudomonadota</taxon>
        <taxon>Gammaproteobacteria</taxon>
        <taxon>Enterobacterales</taxon>
        <taxon>Morganellaceae</taxon>
        <taxon>Proteus</taxon>
    </lineage>
</organism>